<feature type="domain" description="VOC" evidence="1">
    <location>
        <begin position="12"/>
        <end position="131"/>
    </location>
</feature>
<protein>
    <submittedName>
        <fullName evidence="2">VOC family protein</fullName>
    </submittedName>
</protein>
<dbReference type="RefSeq" id="WP_212527991.1">
    <property type="nucleotide sequence ID" value="NZ_JAGSOG010000031.1"/>
</dbReference>
<dbReference type="InterPro" id="IPR029068">
    <property type="entry name" value="Glyas_Bleomycin-R_OHBP_Dase"/>
</dbReference>
<dbReference type="Pfam" id="PF00903">
    <property type="entry name" value="Glyoxalase"/>
    <property type="match status" value="1"/>
</dbReference>
<organism evidence="2 3">
    <name type="scientific">Actinospica durhamensis</name>
    <dbReference type="NCBI Taxonomy" id="1508375"/>
    <lineage>
        <taxon>Bacteria</taxon>
        <taxon>Bacillati</taxon>
        <taxon>Actinomycetota</taxon>
        <taxon>Actinomycetes</taxon>
        <taxon>Catenulisporales</taxon>
        <taxon>Actinospicaceae</taxon>
        <taxon>Actinospica</taxon>
    </lineage>
</organism>
<gene>
    <name evidence="2" type="ORF">KDL01_09345</name>
</gene>
<dbReference type="InterPro" id="IPR004360">
    <property type="entry name" value="Glyas_Fos-R_dOase_dom"/>
</dbReference>
<name>A0A941EQW3_9ACTN</name>
<dbReference type="Gene3D" id="3.10.180.10">
    <property type="entry name" value="2,3-Dihydroxybiphenyl 1,2-Dioxygenase, domain 1"/>
    <property type="match status" value="1"/>
</dbReference>
<dbReference type="PROSITE" id="PS51819">
    <property type="entry name" value="VOC"/>
    <property type="match status" value="1"/>
</dbReference>
<accession>A0A941EQW3</accession>
<evidence type="ECO:0000313" key="3">
    <source>
        <dbReference type="Proteomes" id="UP000675781"/>
    </source>
</evidence>
<evidence type="ECO:0000313" key="2">
    <source>
        <dbReference type="EMBL" id="MBR7833469.1"/>
    </source>
</evidence>
<dbReference type="SUPFAM" id="SSF54593">
    <property type="entry name" value="Glyoxalase/Bleomycin resistance protein/Dihydroxybiphenyl dioxygenase"/>
    <property type="match status" value="1"/>
</dbReference>
<keyword evidence="3" id="KW-1185">Reference proteome</keyword>
<comment type="caution">
    <text evidence="2">The sequence shown here is derived from an EMBL/GenBank/DDBJ whole genome shotgun (WGS) entry which is preliminary data.</text>
</comment>
<dbReference type="EMBL" id="JAGSOG010000031">
    <property type="protein sequence ID" value="MBR7833469.1"/>
    <property type="molecule type" value="Genomic_DNA"/>
</dbReference>
<evidence type="ECO:0000259" key="1">
    <source>
        <dbReference type="PROSITE" id="PS51819"/>
    </source>
</evidence>
<dbReference type="AlphaFoldDB" id="A0A941EQW3"/>
<reference evidence="2" key="1">
    <citation type="submission" date="2021-04" db="EMBL/GenBank/DDBJ databases">
        <title>Genome based classification of Actinospica acidithermotolerans sp. nov., an actinobacterium isolated from an Indonesian hot spring.</title>
        <authorList>
            <person name="Kusuma A.B."/>
            <person name="Putra K.E."/>
            <person name="Nafisah S."/>
            <person name="Loh J."/>
            <person name="Nouioui I."/>
            <person name="Goodfellow M."/>
        </authorList>
    </citation>
    <scope>NUCLEOTIDE SEQUENCE</scope>
    <source>
        <strain evidence="2">CSCA 57</strain>
    </source>
</reference>
<sequence>MASTTPERQSDLRVRLEVFPEDLDAFVDFYTRVLGFRLERDQRAGEWPYAAVERGGVRIGAARPWQAVDASARAVPTGVEVVLEVDDVQAERDAVVAAGWPLAEDLRERPWGLTDFRVLDPGGYYLRITAREER</sequence>
<proteinExistence type="predicted"/>
<dbReference type="Proteomes" id="UP000675781">
    <property type="component" value="Unassembled WGS sequence"/>
</dbReference>
<dbReference type="InterPro" id="IPR037523">
    <property type="entry name" value="VOC_core"/>
</dbReference>